<evidence type="ECO:0000313" key="1">
    <source>
        <dbReference type="EMBL" id="RPD43105.1"/>
    </source>
</evidence>
<evidence type="ECO:0000313" key="2">
    <source>
        <dbReference type="Proteomes" id="UP000279089"/>
    </source>
</evidence>
<name>A0A3N4MI41_9BACT</name>
<dbReference type="Proteomes" id="UP000279089">
    <property type="component" value="Unassembled WGS sequence"/>
</dbReference>
<sequence>MNELGAFSNYITEMTIVSSGTTGATSKSVEEHETTIRHLSNSAAKSLSLELSQITGKRKLRHYIAGQGRLLEAISGKLVFRFCTAVVTEEYNRGQLLALYQRADEQIGLMQRLLLEHVPKDYEWTWLTPFADGIRLINLKGEVEQLQSILDEHNAPIVSIVLAHLRPFIEQGTFVPFGRLRYYRQLFEALATIKPIAGIDTNLQLHLQLITHNFNDPEYINHCNLKLLVKADNLPHEQKLEILLWYDTKLEMMTPHPDMHLYTGRKSARTQLSKWVKAQLIDLQRYLMPHLENPLEVFKLRFNISVAELDLLFDTMQEIDVVKSPSKIYLRRTLAQVTETKGSDQPSVNSLTALGNNLGKKKAAAGRLIDMTFRLNAALRKWL</sequence>
<reference evidence="2" key="1">
    <citation type="submission" date="2018-11" db="EMBL/GenBank/DDBJ databases">
        <title>Chitinophaga lutea sp.nov., isolate from arsenic contaminated soil.</title>
        <authorList>
            <person name="Zong Y."/>
        </authorList>
    </citation>
    <scope>NUCLEOTIDE SEQUENCE [LARGE SCALE GENOMIC DNA]</scope>
    <source>
        <strain evidence="2">YLT18</strain>
    </source>
</reference>
<accession>A0A3N4MI41</accession>
<dbReference type="EMBL" id="RMBX01000001">
    <property type="protein sequence ID" value="RPD43105.1"/>
    <property type="molecule type" value="Genomic_DNA"/>
</dbReference>
<dbReference type="AlphaFoldDB" id="A0A3N4MI41"/>
<organism evidence="1 2">
    <name type="scientific">Chitinophaga barathri</name>
    <dbReference type="NCBI Taxonomy" id="1647451"/>
    <lineage>
        <taxon>Bacteria</taxon>
        <taxon>Pseudomonadati</taxon>
        <taxon>Bacteroidota</taxon>
        <taxon>Chitinophagia</taxon>
        <taxon>Chitinophagales</taxon>
        <taxon>Chitinophagaceae</taxon>
        <taxon>Chitinophaga</taxon>
    </lineage>
</organism>
<keyword evidence="2" id="KW-1185">Reference proteome</keyword>
<proteinExistence type="predicted"/>
<gene>
    <name evidence="1" type="ORF">EG028_02085</name>
</gene>
<protein>
    <submittedName>
        <fullName evidence="1">Uncharacterized protein</fullName>
    </submittedName>
</protein>
<comment type="caution">
    <text evidence="1">The sequence shown here is derived from an EMBL/GenBank/DDBJ whole genome shotgun (WGS) entry which is preliminary data.</text>
</comment>
<dbReference type="RefSeq" id="WP_123864513.1">
    <property type="nucleotide sequence ID" value="NZ_QXZY01000001.1"/>
</dbReference>